<evidence type="ECO:0000313" key="2">
    <source>
        <dbReference type="EMBL" id="SFU06235.1"/>
    </source>
</evidence>
<dbReference type="RefSeq" id="WP_027261300.1">
    <property type="nucleotide sequence ID" value="NZ_FPAW01000022.1"/>
</dbReference>
<dbReference type="eggNOG" id="ENOG50330HU">
    <property type="taxonomic scope" value="Bacteria"/>
</dbReference>
<protein>
    <recommendedName>
        <fullName evidence="4">5-aminolevulinate synthase</fullName>
    </recommendedName>
</protein>
<name>A0A1I7D3F1_9RHOB</name>
<dbReference type="OrthoDB" id="7644846at2"/>
<evidence type="ECO:0008006" key="4">
    <source>
        <dbReference type="Google" id="ProtNLM"/>
    </source>
</evidence>
<evidence type="ECO:0000256" key="1">
    <source>
        <dbReference type="SAM" id="Phobius"/>
    </source>
</evidence>
<feature type="transmembrane region" description="Helical" evidence="1">
    <location>
        <begin position="91"/>
        <end position="108"/>
    </location>
</feature>
<keyword evidence="3" id="KW-1185">Reference proteome</keyword>
<reference evidence="2 3" key="1">
    <citation type="submission" date="2016-10" db="EMBL/GenBank/DDBJ databases">
        <authorList>
            <person name="de Groot N.N."/>
        </authorList>
    </citation>
    <scope>NUCLEOTIDE SEQUENCE [LARGE SCALE GENOMIC DNA]</scope>
    <source>
        <strain evidence="2 3">CGMCC 1.10959</strain>
    </source>
</reference>
<evidence type="ECO:0000313" key="3">
    <source>
        <dbReference type="Proteomes" id="UP000182466"/>
    </source>
</evidence>
<gene>
    <name evidence="2" type="ORF">SAMN05216236_12260</name>
</gene>
<dbReference type="AlphaFoldDB" id="A0A1I7D3F1"/>
<feature type="transmembrane region" description="Helical" evidence="1">
    <location>
        <begin position="38"/>
        <end position="58"/>
    </location>
</feature>
<dbReference type="EMBL" id="FPAW01000022">
    <property type="protein sequence ID" value="SFU06235.1"/>
    <property type="molecule type" value="Genomic_DNA"/>
</dbReference>
<keyword evidence="1" id="KW-1133">Transmembrane helix</keyword>
<organism evidence="2 3">
    <name type="scientific">Sedimentitalea nanhaiensis</name>
    <dbReference type="NCBI Taxonomy" id="999627"/>
    <lineage>
        <taxon>Bacteria</taxon>
        <taxon>Pseudomonadati</taxon>
        <taxon>Pseudomonadota</taxon>
        <taxon>Alphaproteobacteria</taxon>
        <taxon>Rhodobacterales</taxon>
        <taxon>Paracoccaceae</taxon>
        <taxon>Sedimentitalea</taxon>
    </lineage>
</organism>
<dbReference type="Proteomes" id="UP000182466">
    <property type="component" value="Unassembled WGS sequence"/>
</dbReference>
<accession>A0A1I7D3F1</accession>
<sequence>MTIHLGLAASVILMILTAGGYAVATLGMKLASDQLNAQALTLIVIGLASAALAEIVVLRHANLAVIYLGIIAFESLLVLSISAAVGDTLSAQQVLGASLLLLGVGLVLT</sequence>
<proteinExistence type="predicted"/>
<keyword evidence="1" id="KW-0812">Transmembrane</keyword>
<feature type="transmembrane region" description="Helical" evidence="1">
    <location>
        <begin position="65"/>
        <end position="85"/>
    </location>
</feature>
<keyword evidence="1" id="KW-0472">Membrane</keyword>